<dbReference type="PROSITE" id="PS50889">
    <property type="entry name" value="S4"/>
    <property type="match status" value="1"/>
</dbReference>
<dbReference type="Pfam" id="PF13328">
    <property type="entry name" value="HD_4"/>
    <property type="match status" value="1"/>
</dbReference>
<feature type="region of interest" description="Disordered" evidence="2">
    <location>
        <begin position="119"/>
        <end position="138"/>
    </location>
</feature>
<dbReference type="Pfam" id="PF04607">
    <property type="entry name" value="RelA_SpoT"/>
    <property type="match status" value="1"/>
</dbReference>
<evidence type="ECO:0000256" key="1">
    <source>
        <dbReference type="PROSITE-ProRule" id="PRU00182"/>
    </source>
</evidence>
<dbReference type="SMART" id="SM00954">
    <property type="entry name" value="RelA_SpoT"/>
    <property type="match status" value="1"/>
</dbReference>
<dbReference type="Proteomes" id="UP000585474">
    <property type="component" value="Unassembled WGS sequence"/>
</dbReference>
<keyword evidence="1" id="KW-0694">RNA-binding</keyword>
<dbReference type="PANTHER" id="PTHR21262">
    <property type="entry name" value="GUANOSINE-3',5'-BIS DIPHOSPHATE 3'-PYROPHOSPHOHYDROLASE"/>
    <property type="match status" value="1"/>
</dbReference>
<dbReference type="SUPFAM" id="SSF109604">
    <property type="entry name" value="HD-domain/PDEase-like"/>
    <property type="match status" value="1"/>
</dbReference>
<comment type="caution">
    <text evidence="5">The sequence shown here is derived from an EMBL/GenBank/DDBJ whole genome shotgun (WGS) entry which is preliminary data.</text>
</comment>
<organism evidence="5 6">
    <name type="scientific">Actinidia rufa</name>
    <dbReference type="NCBI Taxonomy" id="165716"/>
    <lineage>
        <taxon>Eukaryota</taxon>
        <taxon>Viridiplantae</taxon>
        <taxon>Streptophyta</taxon>
        <taxon>Embryophyta</taxon>
        <taxon>Tracheophyta</taxon>
        <taxon>Spermatophyta</taxon>
        <taxon>Magnoliopsida</taxon>
        <taxon>eudicotyledons</taxon>
        <taxon>Gunneridae</taxon>
        <taxon>Pentapetalae</taxon>
        <taxon>asterids</taxon>
        <taxon>Ericales</taxon>
        <taxon>Actinidiaceae</taxon>
        <taxon>Actinidia</taxon>
    </lineage>
</organism>
<dbReference type="CDD" id="cd05399">
    <property type="entry name" value="NT_Rel-Spo_like"/>
    <property type="match status" value="1"/>
</dbReference>
<dbReference type="GO" id="GO:0015969">
    <property type="term" value="P:guanosine tetraphosphate metabolic process"/>
    <property type="evidence" value="ECO:0007669"/>
    <property type="project" value="InterPro"/>
</dbReference>
<proteinExistence type="predicted"/>
<dbReference type="AlphaFoldDB" id="A0A7J0FEV7"/>
<dbReference type="InterPro" id="IPR043519">
    <property type="entry name" value="NT_sf"/>
</dbReference>
<name>A0A7J0FEV7_9ERIC</name>
<sequence>MAVSSIARYSSPPTSVWPTPQACQINYHALCDFDFKGRAAPSLPSVSPPSQKPVVGGLSCLFSSHSPVKHASSSSSYSNGSEELGSLWQDRKDELSSSFRYSSLGSSLKRDQSPVSVFQGPASCSSSGIGSSRSPPSRILQGSIGKRTSGFVRHALGSYVDYDSPSLRLHDASLDMDSSSVLIDELPFHIEENFMVQVLNHMLKSCCWMRASGDPYLEHCVETAVLLAVIGANSTVVAAGLLHDTLDDSSLSYDYIFQKFGAGDRLHTMFLAMDDARAVLIKLADRLHNMMTLDALPLVKQQRFAKETLEVFAPLANRLGIFSWKEQLENLCFKHLFPDQHEELSSKLMNSFDQAMIASAIEKLEHALQDAAVSYNALSGRHKSLYSIYAKMLRKKLTMDEIHDIHGLRLIVEKEEDCYNALRIVHELWSEVSISTHGGDEVRAWFPLKFRFEPKTCIYKPSLDLQLTGDTRKLSATQTPSEPSCTFPSHSEDCPYSYKHSRAPDGPVLIIMLENDKMSVQEFPANSTVLDLLERVGQGSFRWTPYGYLLKEELRPRVNHEPMRDPTCKLKMGDIVELTPAIPDKALTEYRKEIQRMYDRGLTVSATLDMLQVTWLAREADNRMVLPLIDIPFSDNQFILVYTDACTEKLCSSEFKYNY</sequence>
<evidence type="ECO:0000313" key="6">
    <source>
        <dbReference type="Proteomes" id="UP000585474"/>
    </source>
</evidence>
<protein>
    <submittedName>
        <fullName evidence="5">RELA/SPOT homolog 3</fullName>
    </submittedName>
</protein>
<feature type="domain" description="RelA/SpoT" evidence="4">
    <location>
        <begin position="380"/>
        <end position="529"/>
    </location>
</feature>
<gene>
    <name evidence="5" type="ORF">Acr_11g0015460</name>
</gene>
<dbReference type="SMART" id="SM00471">
    <property type="entry name" value="HDc"/>
    <property type="match status" value="1"/>
</dbReference>
<dbReference type="OrthoDB" id="430679at2759"/>
<dbReference type="InterPro" id="IPR003607">
    <property type="entry name" value="HD/PDEase_dom"/>
</dbReference>
<evidence type="ECO:0000256" key="2">
    <source>
        <dbReference type="SAM" id="MobiDB-lite"/>
    </source>
</evidence>
<dbReference type="GO" id="GO:0003723">
    <property type="term" value="F:RNA binding"/>
    <property type="evidence" value="ECO:0007669"/>
    <property type="project" value="UniProtKB-KW"/>
</dbReference>
<reference evidence="5 6" key="1">
    <citation type="submission" date="2019-07" db="EMBL/GenBank/DDBJ databases">
        <title>De Novo Assembly of kiwifruit Actinidia rufa.</title>
        <authorList>
            <person name="Sugita-Konishi S."/>
            <person name="Sato K."/>
            <person name="Mori E."/>
            <person name="Abe Y."/>
            <person name="Kisaki G."/>
            <person name="Hamano K."/>
            <person name="Suezawa K."/>
            <person name="Otani M."/>
            <person name="Fukuda T."/>
            <person name="Manabe T."/>
            <person name="Gomi K."/>
            <person name="Tabuchi M."/>
            <person name="Akimitsu K."/>
            <person name="Kataoka I."/>
        </authorList>
    </citation>
    <scope>NUCLEOTIDE SEQUENCE [LARGE SCALE GENOMIC DNA]</scope>
    <source>
        <strain evidence="6">cv. Fuchu</strain>
    </source>
</reference>
<dbReference type="Gene3D" id="1.10.3210.10">
    <property type="entry name" value="Hypothetical protein af1432"/>
    <property type="match status" value="2"/>
</dbReference>
<dbReference type="Gene3D" id="3.30.460.10">
    <property type="entry name" value="Beta Polymerase, domain 2"/>
    <property type="match status" value="1"/>
</dbReference>
<feature type="compositionally biased region" description="Low complexity" evidence="2">
    <location>
        <begin position="125"/>
        <end position="138"/>
    </location>
</feature>
<evidence type="ECO:0000259" key="4">
    <source>
        <dbReference type="SMART" id="SM00954"/>
    </source>
</evidence>
<keyword evidence="6" id="KW-1185">Reference proteome</keyword>
<dbReference type="EMBL" id="BJWL01000011">
    <property type="protein sequence ID" value="GFY97240.1"/>
    <property type="molecule type" value="Genomic_DNA"/>
</dbReference>
<feature type="domain" description="HD/PDEase" evidence="3">
    <location>
        <begin position="212"/>
        <end position="299"/>
    </location>
</feature>
<dbReference type="InterPro" id="IPR007685">
    <property type="entry name" value="RelA_SpoT"/>
</dbReference>
<dbReference type="PANTHER" id="PTHR21262:SF0">
    <property type="entry name" value="GTP DIPHOSPHOKINASE RSH3, CHLOROPLASTIC-RELATED"/>
    <property type="match status" value="1"/>
</dbReference>
<evidence type="ECO:0000313" key="5">
    <source>
        <dbReference type="EMBL" id="GFY97240.1"/>
    </source>
</evidence>
<dbReference type="GO" id="GO:0009507">
    <property type="term" value="C:chloroplast"/>
    <property type="evidence" value="ECO:0007669"/>
    <property type="project" value="TreeGrafter"/>
</dbReference>
<accession>A0A7J0FEV7</accession>
<dbReference type="SUPFAM" id="SSF81301">
    <property type="entry name" value="Nucleotidyltransferase"/>
    <property type="match status" value="1"/>
</dbReference>
<evidence type="ECO:0000259" key="3">
    <source>
        <dbReference type="SMART" id="SM00471"/>
    </source>
</evidence>